<organism evidence="2 3">
    <name type="scientific">Jatrophihabitans endophyticus</name>
    <dbReference type="NCBI Taxonomy" id="1206085"/>
    <lineage>
        <taxon>Bacteria</taxon>
        <taxon>Bacillati</taxon>
        <taxon>Actinomycetota</taxon>
        <taxon>Actinomycetes</taxon>
        <taxon>Jatrophihabitantales</taxon>
        <taxon>Jatrophihabitantaceae</taxon>
        <taxon>Jatrophihabitans</taxon>
    </lineage>
</organism>
<evidence type="ECO:0000313" key="2">
    <source>
        <dbReference type="EMBL" id="SHH06632.1"/>
    </source>
</evidence>
<dbReference type="PRINTS" id="PR00359">
    <property type="entry name" value="BP450"/>
</dbReference>
<comment type="similarity">
    <text evidence="1">Belongs to the cytochrome P450 family.</text>
</comment>
<proteinExistence type="inferred from homology"/>
<dbReference type="Proteomes" id="UP000186132">
    <property type="component" value="Unassembled WGS sequence"/>
</dbReference>
<keyword evidence="3" id="KW-1185">Reference proteome</keyword>
<evidence type="ECO:0000313" key="3">
    <source>
        <dbReference type="Proteomes" id="UP000186132"/>
    </source>
</evidence>
<dbReference type="GO" id="GO:0020037">
    <property type="term" value="F:heme binding"/>
    <property type="evidence" value="ECO:0007669"/>
    <property type="project" value="InterPro"/>
</dbReference>
<dbReference type="Gene3D" id="1.10.630.10">
    <property type="entry name" value="Cytochrome P450"/>
    <property type="match status" value="1"/>
</dbReference>
<dbReference type="EMBL" id="FQVU01000004">
    <property type="protein sequence ID" value="SHH06632.1"/>
    <property type="molecule type" value="Genomic_DNA"/>
</dbReference>
<dbReference type="AlphaFoldDB" id="A0A1M5PY96"/>
<dbReference type="Pfam" id="PF00067">
    <property type="entry name" value="p450"/>
    <property type="match status" value="2"/>
</dbReference>
<gene>
    <name evidence="2" type="ORF">SAMN05443575_3231</name>
</gene>
<protein>
    <submittedName>
        <fullName evidence="2">Cytochrome P450</fullName>
    </submittedName>
</protein>
<dbReference type="InterPro" id="IPR036396">
    <property type="entry name" value="Cyt_P450_sf"/>
</dbReference>
<dbReference type="PANTHER" id="PTHR46696:SF6">
    <property type="entry name" value="P450, PUTATIVE (EUROFUNG)-RELATED"/>
    <property type="match status" value="1"/>
</dbReference>
<accession>A0A1M5PY96</accession>
<dbReference type="InterPro" id="IPR002397">
    <property type="entry name" value="Cyt_P450_B"/>
</dbReference>
<dbReference type="RefSeq" id="WP_073391429.1">
    <property type="nucleotide sequence ID" value="NZ_FQVU01000004.1"/>
</dbReference>
<dbReference type="GO" id="GO:0004497">
    <property type="term" value="F:monooxygenase activity"/>
    <property type="evidence" value="ECO:0007669"/>
    <property type="project" value="InterPro"/>
</dbReference>
<sequence length="413" mass="46566">MTGVLDDSTGSAPAAATRGCPVIHEEFSAPRTQGAHWALADRLREQGGVHWNDQAQGWWMFTSNAAVRDIFRYPQLFSSRSITPWDPDPAYVTVPTMIDGQEHLRYRRLLNPWFTAENVRRHEDAIRAIARRRVAEIEPRKRCNFPVDFALEYTTELYLQFTGMPTEDTPKLRAWVDDFFSGYGGDPNAQEAMGNAVAGLTEYLQIAVAERRTWGGAREGDFASRLMYDSQETDRPFSDQELVDLLLLAIIGGLDTTSSQLSYLFRHLAGNAGDRRRLLDDPEVVPLAIEEGLRFFPILMGDGRKVTQDTEFHGVELKEGDMVWAVTSAANRDPNVYERANEFVVDRKKNQHATFALGPHRCLGMHLARTSMRIATEEWLAVIPHFRLDADGVLEERGAGSMLSPLDVPLAWD</sequence>
<name>A0A1M5PY96_9ACTN</name>
<dbReference type="SUPFAM" id="SSF48264">
    <property type="entry name" value="Cytochrome P450"/>
    <property type="match status" value="1"/>
</dbReference>
<dbReference type="InterPro" id="IPR001128">
    <property type="entry name" value="Cyt_P450"/>
</dbReference>
<reference evidence="2 3" key="1">
    <citation type="submission" date="2016-11" db="EMBL/GenBank/DDBJ databases">
        <authorList>
            <person name="Jaros S."/>
            <person name="Januszkiewicz K."/>
            <person name="Wedrychowicz H."/>
        </authorList>
    </citation>
    <scope>NUCLEOTIDE SEQUENCE [LARGE SCALE GENOMIC DNA]</scope>
    <source>
        <strain evidence="2 3">DSM 45627</strain>
    </source>
</reference>
<dbReference type="PANTHER" id="PTHR46696">
    <property type="entry name" value="P450, PUTATIVE (EUROFUNG)-RELATED"/>
    <property type="match status" value="1"/>
</dbReference>
<dbReference type="STRING" id="1206085.SAMN05443575_3231"/>
<dbReference type="GO" id="GO:0016705">
    <property type="term" value="F:oxidoreductase activity, acting on paired donors, with incorporation or reduction of molecular oxygen"/>
    <property type="evidence" value="ECO:0007669"/>
    <property type="project" value="InterPro"/>
</dbReference>
<dbReference type="GO" id="GO:0005506">
    <property type="term" value="F:iron ion binding"/>
    <property type="evidence" value="ECO:0007669"/>
    <property type="project" value="InterPro"/>
</dbReference>
<evidence type="ECO:0000256" key="1">
    <source>
        <dbReference type="ARBA" id="ARBA00010617"/>
    </source>
</evidence>
<dbReference type="OrthoDB" id="3599725at2"/>
<dbReference type="PRINTS" id="PR00385">
    <property type="entry name" value="P450"/>
</dbReference>